<dbReference type="InterPro" id="IPR027417">
    <property type="entry name" value="P-loop_NTPase"/>
</dbReference>
<dbReference type="InterPro" id="IPR058031">
    <property type="entry name" value="AAA_lid_NorR"/>
</dbReference>
<evidence type="ECO:0000256" key="1">
    <source>
        <dbReference type="ARBA" id="ARBA00022741"/>
    </source>
</evidence>
<dbReference type="Pfam" id="PF25601">
    <property type="entry name" value="AAA_lid_14"/>
    <property type="match status" value="1"/>
</dbReference>
<dbReference type="PANTHER" id="PTHR32071">
    <property type="entry name" value="TRANSCRIPTIONAL REGULATORY PROTEIN"/>
    <property type="match status" value="1"/>
</dbReference>
<evidence type="ECO:0000256" key="5">
    <source>
        <dbReference type="ARBA" id="ARBA00023163"/>
    </source>
</evidence>
<accession>A0A385Z2D2</accession>
<dbReference type="KEGG" id="pcav:D3880_11295"/>
<gene>
    <name evidence="7" type="ORF">D3880_11295</name>
</gene>
<evidence type="ECO:0000259" key="6">
    <source>
        <dbReference type="PROSITE" id="PS50045"/>
    </source>
</evidence>
<dbReference type="InterPro" id="IPR025662">
    <property type="entry name" value="Sigma_54_int_dom_ATP-bd_1"/>
</dbReference>
<evidence type="ECO:0000256" key="3">
    <source>
        <dbReference type="ARBA" id="ARBA00023015"/>
    </source>
</evidence>
<dbReference type="PRINTS" id="PR01590">
    <property type="entry name" value="HTHFIS"/>
</dbReference>
<proteinExistence type="predicted"/>
<dbReference type="Gene3D" id="3.40.50.300">
    <property type="entry name" value="P-loop containing nucleotide triphosphate hydrolases"/>
    <property type="match status" value="1"/>
</dbReference>
<dbReference type="Gene3D" id="1.10.10.60">
    <property type="entry name" value="Homeodomain-like"/>
    <property type="match status" value="1"/>
</dbReference>
<dbReference type="Gene3D" id="1.10.8.60">
    <property type="match status" value="1"/>
</dbReference>
<dbReference type="InterPro" id="IPR002197">
    <property type="entry name" value="HTH_Fis"/>
</dbReference>
<dbReference type="PROSITE" id="PS00676">
    <property type="entry name" value="SIGMA54_INTERACT_2"/>
    <property type="match status" value="1"/>
</dbReference>
<dbReference type="Pfam" id="PF01590">
    <property type="entry name" value="GAF"/>
    <property type="match status" value="1"/>
</dbReference>
<dbReference type="FunFam" id="3.40.50.300:FF:000006">
    <property type="entry name" value="DNA-binding transcriptional regulator NtrC"/>
    <property type="match status" value="1"/>
</dbReference>
<keyword evidence="8" id="KW-1185">Reference proteome</keyword>
<dbReference type="PROSITE" id="PS00675">
    <property type="entry name" value="SIGMA54_INTERACT_1"/>
    <property type="match status" value="1"/>
</dbReference>
<reference evidence="8" key="1">
    <citation type="submission" date="2018-09" db="EMBL/GenBank/DDBJ databases">
        <authorList>
            <person name="Zhu H."/>
        </authorList>
    </citation>
    <scope>NUCLEOTIDE SEQUENCE [LARGE SCALE GENOMIC DNA]</scope>
    <source>
        <strain evidence="8">K2W31S-8</strain>
    </source>
</reference>
<dbReference type="SMART" id="SM00382">
    <property type="entry name" value="AAA"/>
    <property type="match status" value="1"/>
</dbReference>
<dbReference type="InterPro" id="IPR003593">
    <property type="entry name" value="AAA+_ATPase"/>
</dbReference>
<evidence type="ECO:0000256" key="2">
    <source>
        <dbReference type="ARBA" id="ARBA00022840"/>
    </source>
</evidence>
<dbReference type="RefSeq" id="WP_119893543.1">
    <property type="nucleotide sequence ID" value="NZ_CP032419.1"/>
</dbReference>
<dbReference type="Pfam" id="PF00158">
    <property type="entry name" value="Sigma54_activat"/>
    <property type="match status" value="1"/>
</dbReference>
<dbReference type="SUPFAM" id="SSF55785">
    <property type="entry name" value="PYP-like sensor domain (PAS domain)"/>
    <property type="match status" value="1"/>
</dbReference>
<dbReference type="InterPro" id="IPR029016">
    <property type="entry name" value="GAF-like_dom_sf"/>
</dbReference>
<dbReference type="InterPro" id="IPR003018">
    <property type="entry name" value="GAF"/>
</dbReference>
<organism evidence="7 8">
    <name type="scientific">Pseudomonas cavernae</name>
    <dbReference type="NCBI Taxonomy" id="2320867"/>
    <lineage>
        <taxon>Bacteria</taxon>
        <taxon>Pseudomonadati</taxon>
        <taxon>Pseudomonadota</taxon>
        <taxon>Gammaproteobacteria</taxon>
        <taxon>Pseudomonadales</taxon>
        <taxon>Pseudomonadaceae</taxon>
        <taxon>Pseudomonas</taxon>
    </lineage>
</organism>
<evidence type="ECO:0000256" key="4">
    <source>
        <dbReference type="ARBA" id="ARBA00023125"/>
    </source>
</evidence>
<dbReference type="CDD" id="cd00130">
    <property type="entry name" value="PAS"/>
    <property type="match status" value="1"/>
</dbReference>
<keyword evidence="5" id="KW-0804">Transcription</keyword>
<dbReference type="GO" id="GO:0043565">
    <property type="term" value="F:sequence-specific DNA binding"/>
    <property type="evidence" value="ECO:0007669"/>
    <property type="project" value="InterPro"/>
</dbReference>
<keyword evidence="3" id="KW-0805">Transcription regulation</keyword>
<dbReference type="InterPro" id="IPR002078">
    <property type="entry name" value="Sigma_54_int"/>
</dbReference>
<dbReference type="OrthoDB" id="9804019at2"/>
<dbReference type="InterPro" id="IPR009057">
    <property type="entry name" value="Homeodomain-like_sf"/>
</dbReference>
<evidence type="ECO:0000313" key="7">
    <source>
        <dbReference type="EMBL" id="AYC32924.1"/>
    </source>
</evidence>
<dbReference type="EMBL" id="CP032419">
    <property type="protein sequence ID" value="AYC32924.1"/>
    <property type="molecule type" value="Genomic_DNA"/>
</dbReference>
<dbReference type="SUPFAM" id="SSF52540">
    <property type="entry name" value="P-loop containing nucleoside triphosphate hydrolases"/>
    <property type="match status" value="1"/>
</dbReference>
<keyword evidence="2" id="KW-0067">ATP-binding</keyword>
<dbReference type="InterPro" id="IPR035965">
    <property type="entry name" value="PAS-like_dom_sf"/>
</dbReference>
<dbReference type="AlphaFoldDB" id="A0A385Z2D2"/>
<sequence>MAQSIPITTELDLLQEVRQVRQRLLSDGQLPLGVLRAEIDASWRRSIDHGLSCMGEESVALQHRSDLELLLANNRLLIDAATPELEYLVSQQGKASLVILGNAEATVLLVEGQTEFLDNFGLRDLRPGACWSESARGTNGLGTALVEAQPTLINCGEHYLDRLSRFSCISVPIKDPQGQVIGVLDLTREGVLTQPQDSLATLVLAASNIESRLFGACYPEHSVLAFHTRPQYLGSAWHGLLALSLDGEVLAANEQACGLLRLSRQHLVGRRSSELLGSQSAQFMARLLQGGVGSLQTAKGEFFFKALQMPRCASLGTAVSAPRPQAAKRRSLDELAGRDERFARSLRMAQQGLAGDLPVLLLGETGTGKDVVARALHQASARADKPFVAVNCAAIPEGLIESELFGYREGAFTGSRKGGVVGRLMQAHGGTLFLDEIGDMPLSMQARLLRVLQERKVAPLGAAEEQDIDVAVICATHRELKRLVQEKSFREDLYYRINGINLRLPALRERDDVHGMILAVLGKLSNEPVSLDKTLSELLCQYDWPGNIRQLEMVLRATLAMREAGETLLGLQHLTDSLLEELTSSSRQPCSIRESELELIRSALERHDGNVSAAADSLGISRATLYRKLKQLRA</sequence>
<keyword evidence="1" id="KW-0547">Nucleotide-binding</keyword>
<dbReference type="InterPro" id="IPR025943">
    <property type="entry name" value="Sigma_54_int_dom_ATP-bd_2"/>
</dbReference>
<dbReference type="Gene3D" id="3.30.450.40">
    <property type="match status" value="1"/>
</dbReference>
<dbReference type="SUPFAM" id="SSF46689">
    <property type="entry name" value="Homeodomain-like"/>
    <property type="match status" value="1"/>
</dbReference>
<dbReference type="PANTHER" id="PTHR32071:SF77">
    <property type="entry name" value="TRANSCRIPTIONAL REGULATORY PROTEIN"/>
    <property type="match status" value="1"/>
</dbReference>
<dbReference type="CDD" id="cd00009">
    <property type="entry name" value="AAA"/>
    <property type="match status" value="1"/>
</dbReference>
<protein>
    <submittedName>
        <fullName evidence="7">Sigma-54-dependent Fis family transcriptional regulator</fullName>
    </submittedName>
</protein>
<dbReference type="PROSITE" id="PS50045">
    <property type="entry name" value="SIGMA54_INTERACT_4"/>
    <property type="match status" value="1"/>
</dbReference>
<feature type="domain" description="Sigma-54 factor interaction" evidence="6">
    <location>
        <begin position="335"/>
        <end position="560"/>
    </location>
</feature>
<keyword evidence="4" id="KW-0238">DNA-binding</keyword>
<dbReference type="GO" id="GO:0005524">
    <property type="term" value="F:ATP binding"/>
    <property type="evidence" value="ECO:0007669"/>
    <property type="project" value="UniProtKB-KW"/>
</dbReference>
<dbReference type="GO" id="GO:0006355">
    <property type="term" value="P:regulation of DNA-templated transcription"/>
    <property type="evidence" value="ECO:0007669"/>
    <property type="project" value="InterPro"/>
</dbReference>
<dbReference type="Pfam" id="PF02954">
    <property type="entry name" value="HTH_8"/>
    <property type="match status" value="1"/>
</dbReference>
<dbReference type="Proteomes" id="UP000265560">
    <property type="component" value="Chromosome"/>
</dbReference>
<name>A0A385Z2D2_9PSED</name>
<evidence type="ECO:0000313" key="8">
    <source>
        <dbReference type="Proteomes" id="UP000265560"/>
    </source>
</evidence>
<dbReference type="InterPro" id="IPR000014">
    <property type="entry name" value="PAS"/>
</dbReference>